<dbReference type="RefSeq" id="WP_125748892.1">
    <property type="nucleotide sequence ID" value="NZ_JBHTON010000003.1"/>
</dbReference>
<dbReference type="Pfam" id="PF14657">
    <property type="entry name" value="Arm-DNA-bind_4"/>
    <property type="match status" value="1"/>
</dbReference>
<reference evidence="7" key="1">
    <citation type="journal article" date="2019" name="Int. J. Syst. Evol. Microbiol.">
        <title>The Global Catalogue of Microorganisms (GCM) 10K type strain sequencing project: providing services to taxonomists for standard genome sequencing and annotation.</title>
        <authorList>
            <consortium name="The Broad Institute Genomics Platform"/>
            <consortium name="The Broad Institute Genome Sequencing Center for Infectious Disease"/>
            <person name="Wu L."/>
            <person name="Ma J."/>
        </authorList>
    </citation>
    <scope>NUCLEOTIDE SEQUENCE [LARGE SCALE GENOMIC DNA]</scope>
    <source>
        <strain evidence="7">CCM 8903</strain>
    </source>
</reference>
<dbReference type="PANTHER" id="PTHR30629:SF2">
    <property type="entry name" value="PROPHAGE INTEGRASE INTS-RELATED"/>
    <property type="match status" value="1"/>
</dbReference>
<keyword evidence="7" id="KW-1185">Reference proteome</keyword>
<dbReference type="Gene3D" id="1.10.443.10">
    <property type="entry name" value="Intergrase catalytic core"/>
    <property type="match status" value="1"/>
</dbReference>
<dbReference type="InterPro" id="IPR011010">
    <property type="entry name" value="DNA_brk_join_enz"/>
</dbReference>
<dbReference type="InterPro" id="IPR010998">
    <property type="entry name" value="Integrase_recombinase_N"/>
</dbReference>
<keyword evidence="4" id="KW-0233">DNA recombination</keyword>
<dbReference type="SUPFAM" id="SSF56349">
    <property type="entry name" value="DNA breaking-rejoining enzymes"/>
    <property type="match status" value="1"/>
</dbReference>
<comment type="similarity">
    <text evidence="1">Belongs to the 'phage' integrase family.</text>
</comment>
<comment type="caution">
    <text evidence="6">The sequence shown here is derived from an EMBL/GenBank/DDBJ whole genome shotgun (WGS) entry which is preliminary data.</text>
</comment>
<evidence type="ECO:0000259" key="5">
    <source>
        <dbReference type="PROSITE" id="PS51898"/>
    </source>
</evidence>
<proteinExistence type="inferred from homology"/>
<dbReference type="InterPro" id="IPR028259">
    <property type="entry name" value="AP2-like_int_N"/>
</dbReference>
<dbReference type="Pfam" id="PF00589">
    <property type="entry name" value="Phage_integrase"/>
    <property type="match status" value="1"/>
</dbReference>
<evidence type="ECO:0000313" key="7">
    <source>
        <dbReference type="Proteomes" id="UP001597252"/>
    </source>
</evidence>
<dbReference type="InterPro" id="IPR004107">
    <property type="entry name" value="Integrase_SAM-like_N"/>
</dbReference>
<dbReference type="InterPro" id="IPR050808">
    <property type="entry name" value="Phage_Integrase"/>
</dbReference>
<keyword evidence="2" id="KW-0229">DNA integration</keyword>
<protein>
    <submittedName>
        <fullName evidence="6">Tyrosine-type recombinase/integrase</fullName>
    </submittedName>
</protein>
<dbReference type="Proteomes" id="UP001597252">
    <property type="component" value="Unassembled WGS sequence"/>
</dbReference>
<dbReference type="CDD" id="cd01189">
    <property type="entry name" value="INT_ICEBs1_C_like"/>
    <property type="match status" value="1"/>
</dbReference>
<organism evidence="6 7">
    <name type="scientific">Lacticaseibacillus baoqingensis</name>
    <dbReference type="NCBI Taxonomy" id="2486013"/>
    <lineage>
        <taxon>Bacteria</taxon>
        <taxon>Bacillati</taxon>
        <taxon>Bacillota</taxon>
        <taxon>Bacilli</taxon>
        <taxon>Lactobacillales</taxon>
        <taxon>Lactobacillaceae</taxon>
        <taxon>Lacticaseibacillus</taxon>
    </lineage>
</organism>
<evidence type="ECO:0000256" key="1">
    <source>
        <dbReference type="ARBA" id="ARBA00008857"/>
    </source>
</evidence>
<name>A0ABW4E568_9LACO</name>
<dbReference type="EMBL" id="JBHTON010000003">
    <property type="protein sequence ID" value="MFD1483881.1"/>
    <property type="molecule type" value="Genomic_DNA"/>
</dbReference>
<evidence type="ECO:0000313" key="6">
    <source>
        <dbReference type="EMBL" id="MFD1483881.1"/>
    </source>
</evidence>
<evidence type="ECO:0000256" key="4">
    <source>
        <dbReference type="ARBA" id="ARBA00023172"/>
    </source>
</evidence>
<feature type="domain" description="Tyr recombinase" evidence="5">
    <location>
        <begin position="173"/>
        <end position="382"/>
    </location>
</feature>
<dbReference type="Pfam" id="PF14659">
    <property type="entry name" value="Phage_int_SAM_3"/>
    <property type="match status" value="1"/>
</dbReference>
<dbReference type="InterPro" id="IPR013762">
    <property type="entry name" value="Integrase-like_cat_sf"/>
</dbReference>
<sequence>MASITRYKLKSGGTAWKFQAYTASDPKTGKRHKVTRQGFATKSEAKIKAARFEENQRRHGFSESNRLTFQEVYNSWFEQYKNTVRESTWVKTRDNFRLHILPRFGDKILSKITPLDCQTAINEWFAAGFAKYRQFLGMVSRIFKYAIRMDIAYSNPTVKVIVPVDREKPATTMKDNYYALDELKTFFEAATEFNNPKAYTLFRLLAFTGMRRGEALALRWSDVDFSAGTITVNKTVTEGDGYRLMVNSPKTYASNRNVSVDPKTISILQRRQWEQRQELFAVGMRPRGANQLIFTSDTNDLLQLTYPQKWLDWIVKAHNNKHPDNPLKRITVHGFRHTYATLAHAGNIEAKEVQAQLGHKRLATTMDIYTSVTDESKSKIASKFARYVNL</sequence>
<evidence type="ECO:0000256" key="2">
    <source>
        <dbReference type="ARBA" id="ARBA00022908"/>
    </source>
</evidence>
<dbReference type="PROSITE" id="PS51898">
    <property type="entry name" value="TYR_RECOMBINASE"/>
    <property type="match status" value="1"/>
</dbReference>
<dbReference type="Gene3D" id="1.10.150.130">
    <property type="match status" value="1"/>
</dbReference>
<accession>A0ABW4E568</accession>
<evidence type="ECO:0000256" key="3">
    <source>
        <dbReference type="ARBA" id="ARBA00023125"/>
    </source>
</evidence>
<dbReference type="InterPro" id="IPR002104">
    <property type="entry name" value="Integrase_catalytic"/>
</dbReference>
<gene>
    <name evidence="6" type="ORF">ACFQ5J_01285</name>
</gene>
<keyword evidence="3" id="KW-0238">DNA-binding</keyword>
<dbReference type="PANTHER" id="PTHR30629">
    <property type="entry name" value="PROPHAGE INTEGRASE"/>
    <property type="match status" value="1"/>
</dbReference>